<accession>A0ACC5ZQ63</accession>
<protein>
    <submittedName>
        <fullName evidence="1">Uncharacterized protein</fullName>
    </submittedName>
</protein>
<comment type="caution">
    <text evidence="1">The sequence shown here is derived from an EMBL/GenBank/DDBJ whole genome shotgun (WGS) entry which is preliminary data.</text>
</comment>
<sequence length="105" mass="11320">MEPKVCAPLTINTHMRMLKIPFQIYSLFAVIMSSTLLGRLSTRCWSVAVGICVHSATRALVRSGADVGNGARGTAGKTAGSERVPVNDCRDAFMARHFDSAPLRV</sequence>
<gene>
    <name evidence="1" type="ORF">PDJAM_G00194600</name>
</gene>
<dbReference type="EMBL" id="CM041004">
    <property type="protein sequence ID" value="MCJ8750042.1"/>
    <property type="molecule type" value="Genomic_DNA"/>
</dbReference>
<reference evidence="1" key="1">
    <citation type="submission" date="2020-02" db="EMBL/GenBank/DDBJ databases">
        <title>Genome sequencing of the panga catfish, Pangasius djambal.</title>
        <authorList>
            <person name="Wen M."/>
            <person name="Zahm M."/>
            <person name="Roques C."/>
            <person name="Cabau C."/>
            <person name="Klopp C."/>
            <person name="Donnadieu C."/>
            <person name="Jouanno E."/>
            <person name="Avarre J.-C."/>
            <person name="Campet M."/>
            <person name="Ha T."/>
            <person name="Dugue R."/>
            <person name="Lampietro C."/>
            <person name="Louis A."/>
            <person name="Herpin A."/>
            <person name="Echchiki A."/>
            <person name="Berthelot C."/>
            <person name="Parey E."/>
            <person name="Roest-Crollius H."/>
            <person name="Braasch I."/>
            <person name="Postlethwait J.H."/>
            <person name="Bobe J."/>
            <person name="Montfort J."/>
            <person name="Bouchez O."/>
            <person name="Begum T."/>
            <person name="Schartl M."/>
            <person name="Gustiano R."/>
            <person name="Guiguen Y."/>
        </authorList>
    </citation>
    <scope>NUCLEOTIDE SEQUENCE</scope>
    <source>
        <strain evidence="1">Pdj_M5554</strain>
    </source>
</reference>
<dbReference type="Proteomes" id="UP000830395">
    <property type="component" value="Chromosome 30"/>
</dbReference>
<keyword evidence="2" id="KW-1185">Reference proteome</keyword>
<proteinExistence type="predicted"/>
<evidence type="ECO:0000313" key="1">
    <source>
        <dbReference type="EMBL" id="MCJ8750042.1"/>
    </source>
</evidence>
<organism evidence="1 2">
    <name type="scientific">Pangasius djambal</name>
    <dbReference type="NCBI Taxonomy" id="1691987"/>
    <lineage>
        <taxon>Eukaryota</taxon>
        <taxon>Metazoa</taxon>
        <taxon>Chordata</taxon>
        <taxon>Craniata</taxon>
        <taxon>Vertebrata</taxon>
        <taxon>Euteleostomi</taxon>
        <taxon>Actinopterygii</taxon>
        <taxon>Neopterygii</taxon>
        <taxon>Teleostei</taxon>
        <taxon>Ostariophysi</taxon>
        <taxon>Siluriformes</taxon>
        <taxon>Pangasiidae</taxon>
        <taxon>Pangasius</taxon>
    </lineage>
</organism>
<name>A0ACC5ZQ63_9TELE</name>
<evidence type="ECO:0000313" key="2">
    <source>
        <dbReference type="Proteomes" id="UP000830395"/>
    </source>
</evidence>